<evidence type="ECO:0000313" key="2">
    <source>
        <dbReference type="EMBL" id="MBR0672915.1"/>
    </source>
</evidence>
<reference evidence="2" key="1">
    <citation type="submission" date="2020-01" db="EMBL/GenBank/DDBJ databases">
        <authorList>
            <person name="Rat A."/>
        </authorList>
    </citation>
    <scope>NUCLEOTIDE SEQUENCE</scope>
    <source>
        <strain evidence="2">LMG 31231</strain>
    </source>
</reference>
<proteinExistence type="predicted"/>
<dbReference type="RefSeq" id="WP_211863330.1">
    <property type="nucleotide sequence ID" value="NZ_JAAEDM010000053.1"/>
</dbReference>
<comment type="caution">
    <text evidence="2">The sequence shown here is derived from an EMBL/GenBank/DDBJ whole genome shotgun (WGS) entry which is preliminary data.</text>
</comment>
<dbReference type="EMBL" id="JAAEDM010000053">
    <property type="protein sequence ID" value="MBR0672915.1"/>
    <property type="molecule type" value="Genomic_DNA"/>
</dbReference>
<gene>
    <name evidence="2" type="ORF">GXW76_17180</name>
</gene>
<feature type="region of interest" description="Disordered" evidence="1">
    <location>
        <begin position="34"/>
        <end position="53"/>
    </location>
</feature>
<organism evidence="2 3">
    <name type="scientific">Neoroseomonas soli</name>
    <dbReference type="NCBI Taxonomy" id="1081025"/>
    <lineage>
        <taxon>Bacteria</taxon>
        <taxon>Pseudomonadati</taxon>
        <taxon>Pseudomonadota</taxon>
        <taxon>Alphaproteobacteria</taxon>
        <taxon>Acetobacterales</taxon>
        <taxon>Acetobacteraceae</taxon>
        <taxon>Neoroseomonas</taxon>
    </lineage>
</organism>
<evidence type="ECO:0000256" key="1">
    <source>
        <dbReference type="SAM" id="MobiDB-lite"/>
    </source>
</evidence>
<dbReference type="Proteomes" id="UP001138751">
    <property type="component" value="Unassembled WGS sequence"/>
</dbReference>
<sequence length="141" mass="16517">MSDDIQADALMNALARVRAKEQLLLDMLARVRGEKQLQQEPQPQPQPPPAEAITHEGWRIEREPSGWYIPKGARNERDGRRCRYRDHIAPAEFTPEQVRRNYDQMYLEAIAEATAKPEPEMGAAQQRRMKRDIQRRMHRGF</sequence>
<dbReference type="AlphaFoldDB" id="A0A9X9X0I6"/>
<name>A0A9X9X0I6_9PROT</name>
<keyword evidence="3" id="KW-1185">Reference proteome</keyword>
<reference evidence="2" key="2">
    <citation type="journal article" date="2021" name="Syst. Appl. Microbiol.">
        <title>Roseomonas hellenica sp. nov., isolated from roots of wild-growing Alkanna tinctoria.</title>
        <authorList>
            <person name="Rat A."/>
            <person name="Naranjo H.D."/>
            <person name="Lebbe L."/>
            <person name="Cnockaert M."/>
            <person name="Krigas N."/>
            <person name="Grigoriadou K."/>
            <person name="Maloupa E."/>
            <person name="Willems A."/>
        </authorList>
    </citation>
    <scope>NUCLEOTIDE SEQUENCE</scope>
    <source>
        <strain evidence="2">LMG 31231</strain>
    </source>
</reference>
<accession>A0A9X9X0I6</accession>
<protein>
    <submittedName>
        <fullName evidence="2">Uncharacterized protein</fullName>
    </submittedName>
</protein>
<evidence type="ECO:0000313" key="3">
    <source>
        <dbReference type="Proteomes" id="UP001138751"/>
    </source>
</evidence>